<gene>
    <name evidence="1" type="ORF">RRG08_020637</name>
</gene>
<dbReference type="AlphaFoldDB" id="A0AAE1DVR8"/>
<protein>
    <submittedName>
        <fullName evidence="1">Uncharacterized protein</fullName>
    </submittedName>
</protein>
<organism evidence="1 2">
    <name type="scientific">Elysia crispata</name>
    <name type="common">lettuce slug</name>
    <dbReference type="NCBI Taxonomy" id="231223"/>
    <lineage>
        <taxon>Eukaryota</taxon>
        <taxon>Metazoa</taxon>
        <taxon>Spiralia</taxon>
        <taxon>Lophotrochozoa</taxon>
        <taxon>Mollusca</taxon>
        <taxon>Gastropoda</taxon>
        <taxon>Heterobranchia</taxon>
        <taxon>Euthyneura</taxon>
        <taxon>Panpulmonata</taxon>
        <taxon>Sacoglossa</taxon>
        <taxon>Placobranchoidea</taxon>
        <taxon>Plakobranchidae</taxon>
        <taxon>Elysia</taxon>
    </lineage>
</organism>
<keyword evidence="2" id="KW-1185">Reference proteome</keyword>
<dbReference type="Proteomes" id="UP001283361">
    <property type="component" value="Unassembled WGS sequence"/>
</dbReference>
<sequence length="78" mass="9001">MESFLIPILFDIFYNLLLPPDSPQHYSFDLPHGSWVGLIALVSNTLTGVLYDFSTGFKYLNWCPLGFQQLLFPDSQWD</sequence>
<proteinExistence type="predicted"/>
<name>A0AAE1DVR8_9GAST</name>
<accession>A0AAE1DVR8</accession>
<dbReference type="EMBL" id="JAWDGP010002230">
    <property type="protein sequence ID" value="KAK3784532.1"/>
    <property type="molecule type" value="Genomic_DNA"/>
</dbReference>
<evidence type="ECO:0000313" key="2">
    <source>
        <dbReference type="Proteomes" id="UP001283361"/>
    </source>
</evidence>
<evidence type="ECO:0000313" key="1">
    <source>
        <dbReference type="EMBL" id="KAK3784532.1"/>
    </source>
</evidence>
<reference evidence="1" key="1">
    <citation type="journal article" date="2023" name="G3 (Bethesda)">
        <title>A reference genome for the long-term kleptoplast-retaining sea slug Elysia crispata morphotype clarki.</title>
        <authorList>
            <person name="Eastman K.E."/>
            <person name="Pendleton A.L."/>
            <person name="Shaikh M.A."/>
            <person name="Suttiyut T."/>
            <person name="Ogas R."/>
            <person name="Tomko P."/>
            <person name="Gavelis G."/>
            <person name="Widhalm J.R."/>
            <person name="Wisecaver J.H."/>
        </authorList>
    </citation>
    <scope>NUCLEOTIDE SEQUENCE</scope>
    <source>
        <strain evidence="1">ECLA1</strain>
    </source>
</reference>
<comment type="caution">
    <text evidence="1">The sequence shown here is derived from an EMBL/GenBank/DDBJ whole genome shotgun (WGS) entry which is preliminary data.</text>
</comment>